<dbReference type="EMBL" id="QMFB01000057">
    <property type="protein sequence ID" value="RAV08644.1"/>
    <property type="molecule type" value="Genomic_DNA"/>
</dbReference>
<sequence length="80" mass="9180">MDGPVSVDMIVNGKKRTLYPEQLNGYLDIGILEGINAIIADTGYRFEVMVVDEMVFVTVLTEPERKKLKEERMLIFDELE</sequence>
<organism evidence="1 2">
    <name type="scientific">Paenibacillus contaminans</name>
    <dbReference type="NCBI Taxonomy" id="450362"/>
    <lineage>
        <taxon>Bacteria</taxon>
        <taxon>Bacillati</taxon>
        <taxon>Bacillota</taxon>
        <taxon>Bacilli</taxon>
        <taxon>Bacillales</taxon>
        <taxon>Paenibacillaceae</taxon>
        <taxon>Paenibacillus</taxon>
    </lineage>
</organism>
<dbReference type="Proteomes" id="UP000250369">
    <property type="component" value="Unassembled WGS sequence"/>
</dbReference>
<name>A0A329LL02_9BACL</name>
<comment type="caution">
    <text evidence="1">The sequence shown here is derived from an EMBL/GenBank/DDBJ whole genome shotgun (WGS) entry which is preliminary data.</text>
</comment>
<evidence type="ECO:0000313" key="1">
    <source>
        <dbReference type="EMBL" id="RAV08644.1"/>
    </source>
</evidence>
<protein>
    <submittedName>
        <fullName evidence="1">Uncharacterized protein</fullName>
    </submittedName>
</protein>
<accession>A0A329LL02</accession>
<evidence type="ECO:0000313" key="2">
    <source>
        <dbReference type="Proteomes" id="UP000250369"/>
    </source>
</evidence>
<gene>
    <name evidence="1" type="ORF">DQG23_40755</name>
</gene>
<reference evidence="1 2" key="1">
    <citation type="journal article" date="2009" name="Int. J. Syst. Evol. Microbiol.">
        <title>Paenibacillus contaminans sp. nov., isolated from a contaminated laboratory plate.</title>
        <authorList>
            <person name="Chou J.H."/>
            <person name="Lee J.H."/>
            <person name="Lin M.C."/>
            <person name="Chang P.S."/>
            <person name="Arun A.B."/>
            <person name="Young C.C."/>
            <person name="Chen W.M."/>
        </authorList>
    </citation>
    <scope>NUCLEOTIDE SEQUENCE [LARGE SCALE GENOMIC DNA]</scope>
    <source>
        <strain evidence="1 2">CKOBP-6</strain>
    </source>
</reference>
<keyword evidence="2" id="KW-1185">Reference proteome</keyword>
<dbReference type="AlphaFoldDB" id="A0A329LL02"/>
<proteinExistence type="predicted"/>